<dbReference type="RefSeq" id="XP_073905622.1">
    <property type="nucleotide sequence ID" value="XM_074049521.1"/>
</dbReference>
<keyword evidence="1" id="KW-1185">Reference proteome</keyword>
<protein>
    <submittedName>
        <fullName evidence="2">Uncharacterized protein isoform X1</fullName>
    </submittedName>
</protein>
<organism evidence="1 2">
    <name type="scientific">Castor canadensis</name>
    <name type="common">American beaver</name>
    <dbReference type="NCBI Taxonomy" id="51338"/>
    <lineage>
        <taxon>Eukaryota</taxon>
        <taxon>Metazoa</taxon>
        <taxon>Chordata</taxon>
        <taxon>Craniata</taxon>
        <taxon>Vertebrata</taxon>
        <taxon>Euteleostomi</taxon>
        <taxon>Mammalia</taxon>
        <taxon>Eutheria</taxon>
        <taxon>Euarchontoglires</taxon>
        <taxon>Glires</taxon>
        <taxon>Rodentia</taxon>
        <taxon>Castorimorpha</taxon>
        <taxon>Castoridae</taxon>
        <taxon>Castor</taxon>
    </lineage>
</organism>
<sequence>MKKRNTRPERQSVARRGAVQPHPAKWWARTAQLCVLIAPPGPSGGFMSPPVLQTPAEKAVPSASPLPLGFQASHQHALEATAAEGRKDSQVEKQPGLPPTHQQPLRTPAAVPGAGHRRLWWTHAIPAGARCSRRGAGSQYYSLEAGTETLPTGGRASSCQSPGSDAALPGHSRERRLTCNLFSVMYGLYETLYLLCLKHMTLYLLVCRPSPRQYGTGCSEASEVLWLALSDLWTCRMTEKVTTLQRKEIPVLHS</sequence>
<name>A0AC58KL17_CASCN</name>
<accession>A0AC58KL17</accession>
<dbReference type="Proteomes" id="UP001732720">
    <property type="component" value="Chromosome 12"/>
</dbReference>
<evidence type="ECO:0000313" key="1">
    <source>
        <dbReference type="Proteomes" id="UP001732720"/>
    </source>
</evidence>
<gene>
    <name evidence="2" type="primary">LOC141414792</name>
</gene>
<reference evidence="2" key="1">
    <citation type="submission" date="2025-08" db="UniProtKB">
        <authorList>
            <consortium name="RefSeq"/>
        </authorList>
    </citation>
    <scope>IDENTIFICATION</scope>
</reference>
<proteinExistence type="predicted"/>
<evidence type="ECO:0000313" key="2">
    <source>
        <dbReference type="RefSeq" id="XP_073905622.1"/>
    </source>
</evidence>